<evidence type="ECO:0000256" key="2">
    <source>
        <dbReference type="ARBA" id="ARBA00022490"/>
    </source>
</evidence>
<feature type="binding site" evidence="9">
    <location>
        <position position="94"/>
    </location>
    <ligand>
        <name>[4Fe-4S] cluster</name>
        <dbReference type="ChEBI" id="CHEBI:49883"/>
        <label>2</label>
        <note>4Fe-4S-S-AdoMet</note>
    </ligand>
</feature>
<dbReference type="HAMAP" id="MF_00206">
    <property type="entry name" value="Lipoyl_synth"/>
    <property type="match status" value="1"/>
</dbReference>
<protein>
    <recommendedName>
        <fullName evidence="9">Lipoyl synthase</fullName>
        <ecNumber evidence="9">2.8.1.8</ecNumber>
    </recommendedName>
    <alternativeName>
        <fullName evidence="9">Lip-syn</fullName>
        <shortName evidence="9">LS</shortName>
    </alternativeName>
    <alternativeName>
        <fullName evidence="9">Lipoate synthase</fullName>
    </alternativeName>
    <alternativeName>
        <fullName evidence="9">Lipoic acid synthase</fullName>
    </alternativeName>
    <alternativeName>
        <fullName evidence="9">Sulfur insertion protein LipA</fullName>
    </alternativeName>
</protein>
<dbReference type="SFLD" id="SFLDG01058">
    <property type="entry name" value="lipoyl_synthase_like"/>
    <property type="match status" value="1"/>
</dbReference>
<evidence type="ECO:0000259" key="10">
    <source>
        <dbReference type="PROSITE" id="PS51918"/>
    </source>
</evidence>
<dbReference type="OrthoDB" id="9787898at2"/>
<feature type="binding site" evidence="9">
    <location>
        <position position="308"/>
    </location>
    <ligand>
        <name>[4Fe-4S] cluster</name>
        <dbReference type="ChEBI" id="CHEBI:49883"/>
        <label>1</label>
    </ligand>
</feature>
<dbReference type="GO" id="GO:0009249">
    <property type="term" value="P:protein lipoylation"/>
    <property type="evidence" value="ECO:0007669"/>
    <property type="project" value="UniProtKB-UniRule"/>
</dbReference>
<dbReference type="FunFam" id="3.20.20.70:FF:000040">
    <property type="entry name" value="Lipoyl synthase"/>
    <property type="match status" value="1"/>
</dbReference>
<feature type="binding site" evidence="9">
    <location>
        <position position="98"/>
    </location>
    <ligand>
        <name>[4Fe-4S] cluster</name>
        <dbReference type="ChEBI" id="CHEBI:49883"/>
        <label>2</label>
        <note>4Fe-4S-S-AdoMet</note>
    </ligand>
</feature>
<dbReference type="PROSITE" id="PS51918">
    <property type="entry name" value="RADICAL_SAM"/>
    <property type="match status" value="1"/>
</dbReference>
<dbReference type="SUPFAM" id="SSF102114">
    <property type="entry name" value="Radical SAM enzymes"/>
    <property type="match status" value="1"/>
</dbReference>
<accession>A0A451DA22</accession>
<dbReference type="PANTHER" id="PTHR10949:SF0">
    <property type="entry name" value="LIPOYL SYNTHASE, MITOCHONDRIAL"/>
    <property type="match status" value="1"/>
</dbReference>
<dbReference type="GO" id="GO:0016992">
    <property type="term" value="F:lipoate synthase activity"/>
    <property type="evidence" value="ECO:0007669"/>
    <property type="project" value="UniProtKB-UniRule"/>
</dbReference>
<dbReference type="InterPro" id="IPR031691">
    <property type="entry name" value="LIAS_N"/>
</dbReference>
<keyword evidence="7 9" id="KW-0411">Iron-sulfur</keyword>
<proteinExistence type="inferred from homology"/>
<comment type="function">
    <text evidence="9">Catalyzes the radical-mediated insertion of two sulfur atoms into the C-6 and C-8 positions of the octanoyl moiety bound to the lipoyl domains of lipoate-dependent enzymes, thereby converting the octanoylated domains into lipoylated derivatives.</text>
</comment>
<keyword evidence="2 9" id="KW-0963">Cytoplasm</keyword>
<evidence type="ECO:0000313" key="11">
    <source>
        <dbReference type="EMBL" id="VFP83114.1"/>
    </source>
</evidence>
<organism evidence="11 12">
    <name type="scientific">Candidatus Erwinia haradaeae</name>
    <dbReference type="NCBI Taxonomy" id="1922217"/>
    <lineage>
        <taxon>Bacteria</taxon>
        <taxon>Pseudomonadati</taxon>
        <taxon>Pseudomonadota</taxon>
        <taxon>Gammaproteobacteria</taxon>
        <taxon>Enterobacterales</taxon>
        <taxon>Erwiniaceae</taxon>
        <taxon>Erwinia</taxon>
    </lineage>
</organism>
<evidence type="ECO:0000256" key="5">
    <source>
        <dbReference type="ARBA" id="ARBA00022723"/>
    </source>
</evidence>
<reference evidence="11 12" key="1">
    <citation type="submission" date="2019-02" db="EMBL/GenBank/DDBJ databases">
        <authorList>
            <person name="Manzano-Marin A."/>
            <person name="Manzano-Marin A."/>
        </authorList>
    </citation>
    <scope>NUCLEOTIDE SEQUENCE [LARGE SCALE GENOMIC DNA]</scope>
    <source>
        <strain evidence="11 12">ErCikochiana</strain>
    </source>
</reference>
<dbReference type="NCBIfam" id="NF004019">
    <property type="entry name" value="PRK05481.1"/>
    <property type="match status" value="1"/>
</dbReference>
<dbReference type="Pfam" id="PF04055">
    <property type="entry name" value="Radical_SAM"/>
    <property type="match status" value="1"/>
</dbReference>
<dbReference type="EC" id="2.8.1.8" evidence="9"/>
<dbReference type="SFLD" id="SFLDF00271">
    <property type="entry name" value="lipoyl_synthase"/>
    <property type="match status" value="1"/>
</dbReference>
<dbReference type="SMART" id="SM00729">
    <property type="entry name" value="Elp3"/>
    <property type="match status" value="1"/>
</dbReference>
<comment type="catalytic activity">
    <reaction evidence="8 9">
        <text>[[Fe-S] cluster scaffold protein carrying a second [4Fe-4S](2+) cluster] + N(6)-octanoyl-L-lysyl-[protein] + 2 oxidized [2Fe-2S]-[ferredoxin] + 2 S-adenosyl-L-methionine + 4 H(+) = [[Fe-S] cluster scaffold protein] + N(6)-[(R)-dihydrolipoyl]-L-lysyl-[protein] + 4 Fe(3+) + 2 hydrogen sulfide + 2 5'-deoxyadenosine + 2 L-methionine + 2 reduced [2Fe-2S]-[ferredoxin]</text>
        <dbReference type="Rhea" id="RHEA:16585"/>
        <dbReference type="Rhea" id="RHEA-COMP:9928"/>
        <dbReference type="Rhea" id="RHEA-COMP:10000"/>
        <dbReference type="Rhea" id="RHEA-COMP:10001"/>
        <dbReference type="Rhea" id="RHEA-COMP:10475"/>
        <dbReference type="Rhea" id="RHEA-COMP:14568"/>
        <dbReference type="Rhea" id="RHEA-COMP:14569"/>
        <dbReference type="ChEBI" id="CHEBI:15378"/>
        <dbReference type="ChEBI" id="CHEBI:17319"/>
        <dbReference type="ChEBI" id="CHEBI:29034"/>
        <dbReference type="ChEBI" id="CHEBI:29919"/>
        <dbReference type="ChEBI" id="CHEBI:33722"/>
        <dbReference type="ChEBI" id="CHEBI:33737"/>
        <dbReference type="ChEBI" id="CHEBI:33738"/>
        <dbReference type="ChEBI" id="CHEBI:57844"/>
        <dbReference type="ChEBI" id="CHEBI:59789"/>
        <dbReference type="ChEBI" id="CHEBI:78809"/>
        <dbReference type="ChEBI" id="CHEBI:83100"/>
        <dbReference type="EC" id="2.8.1.8"/>
    </reaction>
</comment>
<dbReference type="PIRSF" id="PIRSF005963">
    <property type="entry name" value="Lipoyl_synth"/>
    <property type="match status" value="1"/>
</dbReference>
<feature type="binding site" evidence="9">
    <location>
        <position position="68"/>
    </location>
    <ligand>
        <name>[4Fe-4S] cluster</name>
        <dbReference type="ChEBI" id="CHEBI:49883"/>
        <label>1</label>
    </ligand>
</feature>
<feature type="binding site" evidence="9">
    <location>
        <position position="79"/>
    </location>
    <ligand>
        <name>[4Fe-4S] cluster</name>
        <dbReference type="ChEBI" id="CHEBI:49883"/>
        <label>1</label>
    </ligand>
</feature>
<comment type="cofactor">
    <cofactor evidence="9">
        <name>[4Fe-4S] cluster</name>
        <dbReference type="ChEBI" id="CHEBI:49883"/>
    </cofactor>
    <text evidence="9">Binds 2 [4Fe-4S] clusters per subunit. One cluster is coordinated with 3 cysteines and an exchangeable S-adenosyl-L-methionine.</text>
</comment>
<dbReference type="InterPro" id="IPR007197">
    <property type="entry name" value="rSAM"/>
</dbReference>
<dbReference type="InterPro" id="IPR013785">
    <property type="entry name" value="Aldolase_TIM"/>
</dbReference>
<dbReference type="GO" id="GO:0046872">
    <property type="term" value="F:metal ion binding"/>
    <property type="evidence" value="ECO:0007669"/>
    <property type="project" value="UniProtKB-KW"/>
</dbReference>
<dbReference type="SFLD" id="SFLDS00029">
    <property type="entry name" value="Radical_SAM"/>
    <property type="match status" value="1"/>
</dbReference>
<comment type="pathway">
    <text evidence="9">Protein modification; protein lipoylation via endogenous pathway; protein N(6)-(lipoyl)lysine from octanoyl-[acyl-carrier-protein]: step 2/2.</text>
</comment>
<dbReference type="Pfam" id="PF16881">
    <property type="entry name" value="LIAS_N"/>
    <property type="match status" value="1"/>
</dbReference>
<dbReference type="Gene3D" id="3.20.20.70">
    <property type="entry name" value="Aldolase class I"/>
    <property type="match status" value="1"/>
</dbReference>
<dbReference type="AlphaFoldDB" id="A0A451DA22"/>
<feature type="binding site" evidence="9">
    <location>
        <position position="101"/>
    </location>
    <ligand>
        <name>[4Fe-4S] cluster</name>
        <dbReference type="ChEBI" id="CHEBI:49883"/>
        <label>2</label>
        <note>4Fe-4S-S-AdoMet</note>
    </ligand>
</feature>
<name>A0A451DA22_9GAMM</name>
<keyword evidence="6 9" id="KW-0408">Iron</keyword>
<evidence type="ECO:0000313" key="12">
    <source>
        <dbReference type="Proteomes" id="UP000294368"/>
    </source>
</evidence>
<evidence type="ECO:0000256" key="7">
    <source>
        <dbReference type="ARBA" id="ARBA00023014"/>
    </source>
</evidence>
<evidence type="ECO:0000256" key="6">
    <source>
        <dbReference type="ARBA" id="ARBA00023004"/>
    </source>
</evidence>
<dbReference type="GO" id="GO:0051539">
    <property type="term" value="F:4 iron, 4 sulfur cluster binding"/>
    <property type="evidence" value="ECO:0007669"/>
    <property type="project" value="UniProtKB-UniRule"/>
</dbReference>
<dbReference type="UniPathway" id="UPA00538">
    <property type="reaction ID" value="UER00593"/>
</dbReference>
<evidence type="ECO:0000256" key="4">
    <source>
        <dbReference type="ARBA" id="ARBA00022691"/>
    </source>
</evidence>
<keyword evidence="1 9" id="KW-0004">4Fe-4S</keyword>
<sequence>MDNSIISQSALKVDDINITDGTQDDMRMKKNLYFLQKPKWMKIKLPTNWTNIQSLKDTMRKHSLYSVCEEASCPNIYECFTRGIATFMILGAICTRHCPFCDIKHGRPMSPDINEPENIARALYEMSIRYVVITSVDRDDLRDGGAQHFSDCINAIRKKNPSIKIEILVPDFRGCMPRALEILSSTPPTVFNHNIENVPRIYNVVRPGANYKHSLRLLKYFKELHPEIPTKSGLMVGLGETESEVTDVMYDLRQSGVSMLTIGQYLQPSHHHLPVHRYVSPEEFDKIKKVARALGFSHAACGPFVRSSYHAEKQIKGLIMT</sequence>
<dbReference type="GO" id="GO:0005737">
    <property type="term" value="C:cytoplasm"/>
    <property type="evidence" value="ECO:0007669"/>
    <property type="project" value="UniProtKB-SubCell"/>
</dbReference>
<dbReference type="InterPro" id="IPR058240">
    <property type="entry name" value="rSAM_sf"/>
</dbReference>
<dbReference type="EMBL" id="LR217715">
    <property type="protein sequence ID" value="VFP83114.1"/>
    <property type="molecule type" value="Genomic_DNA"/>
</dbReference>
<dbReference type="InterPro" id="IPR006638">
    <property type="entry name" value="Elp3/MiaA/NifB-like_rSAM"/>
</dbReference>
<dbReference type="CDD" id="cd01335">
    <property type="entry name" value="Radical_SAM"/>
    <property type="match status" value="1"/>
</dbReference>
<keyword evidence="4 9" id="KW-0949">S-adenosyl-L-methionine</keyword>
<keyword evidence="3 9" id="KW-0808">Transferase</keyword>
<dbReference type="NCBIfam" id="TIGR00510">
    <property type="entry name" value="lipA"/>
    <property type="match status" value="1"/>
</dbReference>
<comment type="subcellular location">
    <subcellularLocation>
        <location evidence="9">Cytoplasm</location>
    </subcellularLocation>
</comment>
<dbReference type="InterPro" id="IPR003698">
    <property type="entry name" value="Lipoyl_synth"/>
</dbReference>
<evidence type="ECO:0000256" key="3">
    <source>
        <dbReference type="ARBA" id="ARBA00022679"/>
    </source>
</evidence>
<feature type="domain" description="Radical SAM core" evidence="10">
    <location>
        <begin position="80"/>
        <end position="297"/>
    </location>
</feature>
<evidence type="ECO:0000256" key="9">
    <source>
        <dbReference type="HAMAP-Rule" id="MF_00206"/>
    </source>
</evidence>
<evidence type="ECO:0000256" key="1">
    <source>
        <dbReference type="ARBA" id="ARBA00022485"/>
    </source>
</evidence>
<keyword evidence="5 9" id="KW-0479">Metal-binding</keyword>
<comment type="similarity">
    <text evidence="9">Belongs to the radical SAM superfamily. Lipoyl synthase family.</text>
</comment>
<dbReference type="PANTHER" id="PTHR10949">
    <property type="entry name" value="LIPOYL SYNTHASE"/>
    <property type="match status" value="1"/>
</dbReference>
<dbReference type="NCBIfam" id="NF009544">
    <property type="entry name" value="PRK12928.1"/>
    <property type="match status" value="1"/>
</dbReference>
<feature type="binding site" evidence="9">
    <location>
        <position position="73"/>
    </location>
    <ligand>
        <name>[4Fe-4S] cluster</name>
        <dbReference type="ChEBI" id="CHEBI:49883"/>
        <label>1</label>
    </ligand>
</feature>
<evidence type="ECO:0000256" key="8">
    <source>
        <dbReference type="ARBA" id="ARBA00047326"/>
    </source>
</evidence>
<dbReference type="Proteomes" id="UP000294368">
    <property type="component" value="Chromosome"/>
</dbReference>
<gene>
    <name evidence="9 11" type="primary">lipA</name>
    <name evidence="11" type="ORF">ERCIKOCA2762_355</name>
</gene>